<dbReference type="AlphaFoldDB" id="A0AAN9NTF9"/>
<protein>
    <recommendedName>
        <fullName evidence="3">Transmembrane protein</fullName>
    </recommendedName>
</protein>
<comment type="caution">
    <text evidence="1">The sequence shown here is derived from an EMBL/GenBank/DDBJ whole genome shotgun (WGS) entry which is preliminary data.</text>
</comment>
<keyword evidence="2" id="KW-1185">Reference proteome</keyword>
<evidence type="ECO:0000313" key="2">
    <source>
        <dbReference type="Proteomes" id="UP001374584"/>
    </source>
</evidence>
<sequence>MNNSMRLGFMAVVAVSGSMAFVVHQVHKRLLSNFMDKIEHEMGGILCAHGQKNLCGSEKHEAKKKVRFSKEALEEKSYGRSSKMISITRVGRMKVEEIWEMKNVERWSNKPKLEEMMPPNRKVLYKGIMKYRNNTICGRLPF</sequence>
<evidence type="ECO:0008006" key="3">
    <source>
        <dbReference type="Google" id="ProtNLM"/>
    </source>
</evidence>
<dbReference type="PANTHER" id="PTHR33564:SF8">
    <property type="entry name" value="TRANSMEMBRANE PROTEIN"/>
    <property type="match status" value="1"/>
</dbReference>
<accession>A0AAN9NTF9</accession>
<organism evidence="1 2">
    <name type="scientific">Phaseolus coccineus</name>
    <name type="common">Scarlet runner bean</name>
    <name type="synonym">Phaseolus multiflorus</name>
    <dbReference type="NCBI Taxonomy" id="3886"/>
    <lineage>
        <taxon>Eukaryota</taxon>
        <taxon>Viridiplantae</taxon>
        <taxon>Streptophyta</taxon>
        <taxon>Embryophyta</taxon>
        <taxon>Tracheophyta</taxon>
        <taxon>Spermatophyta</taxon>
        <taxon>Magnoliopsida</taxon>
        <taxon>eudicotyledons</taxon>
        <taxon>Gunneridae</taxon>
        <taxon>Pentapetalae</taxon>
        <taxon>rosids</taxon>
        <taxon>fabids</taxon>
        <taxon>Fabales</taxon>
        <taxon>Fabaceae</taxon>
        <taxon>Papilionoideae</taxon>
        <taxon>50 kb inversion clade</taxon>
        <taxon>NPAAA clade</taxon>
        <taxon>indigoferoid/millettioid clade</taxon>
        <taxon>Phaseoleae</taxon>
        <taxon>Phaseolus</taxon>
    </lineage>
</organism>
<dbReference type="PANTHER" id="PTHR33564">
    <property type="entry name" value="TRANSMEMBRANE PROTEIN"/>
    <property type="match status" value="1"/>
</dbReference>
<evidence type="ECO:0000313" key="1">
    <source>
        <dbReference type="EMBL" id="KAK7378886.1"/>
    </source>
</evidence>
<name>A0AAN9NTF9_PHACN</name>
<proteinExistence type="predicted"/>
<dbReference type="EMBL" id="JAYMYR010000002">
    <property type="protein sequence ID" value="KAK7378886.1"/>
    <property type="molecule type" value="Genomic_DNA"/>
</dbReference>
<gene>
    <name evidence="1" type="ORF">VNO80_04335</name>
</gene>
<reference evidence="1 2" key="1">
    <citation type="submission" date="2024-01" db="EMBL/GenBank/DDBJ databases">
        <title>The genomes of 5 underutilized Papilionoideae crops provide insights into root nodulation and disease resistanc.</title>
        <authorList>
            <person name="Jiang F."/>
        </authorList>
    </citation>
    <scope>NUCLEOTIDE SEQUENCE [LARGE SCALE GENOMIC DNA]</scope>
    <source>
        <strain evidence="1">JINMINGXINNONG_FW02</strain>
        <tissue evidence="1">Leaves</tissue>
    </source>
</reference>
<dbReference type="Proteomes" id="UP001374584">
    <property type="component" value="Unassembled WGS sequence"/>
</dbReference>